<keyword evidence="2" id="KW-0472">Membrane</keyword>
<accession>A0ABS5XJF9</accession>
<feature type="transmembrane region" description="Helical" evidence="2">
    <location>
        <begin position="148"/>
        <end position="172"/>
    </location>
</feature>
<sequence>MRRPSCIDGPRRSGYPLGSPLAKRPFVSETNPAPTTPLSRLDRLWLTEAIRLREEHAGPLEDTEANRRANAAGGDLAQRIQARALWLAQRDGQVQALQHWRQGARLAGLLLVLLALVSGAGLAFAALGDGQRPVNLFWALGSLLGLHLLTLLGWALSFSLGGSASVVGRLWLWLSGKLARDAQAAHLAPALLLMLQRRGLTRWGLGVIVHGAWLLALGSALVVLLLLLATRRYGFVWETTILGSDAFVFLTQALGALPALLGFSLPDAETIRTSSSVLAEEGARQAWSGWLLGVTFTYGLLPRLLLGLLCLWRWLQGQSRLGLDLGLPGYSLLRERLQPTSERLGVCDAAPVELVQSQGGSLTDEGQGALLVAIELDDRRPWPPALPKGVGDAGVLDSREQRLRLLDQLGRFPPARLAVACDPRRSPDRGTLALIGELARSAAQTRVWLLPAPPGEALDSQRLDDWHQALARLDLPHAQGAPMNWLETGHD</sequence>
<dbReference type="InterPro" id="IPR021296">
    <property type="entry name" value="DUF2868"/>
</dbReference>
<evidence type="ECO:0000313" key="4">
    <source>
        <dbReference type="Proteomes" id="UP001519667"/>
    </source>
</evidence>
<feature type="transmembrane region" description="Helical" evidence="2">
    <location>
        <begin position="247"/>
        <end position="266"/>
    </location>
</feature>
<evidence type="ECO:0000256" key="2">
    <source>
        <dbReference type="SAM" id="Phobius"/>
    </source>
</evidence>
<feature type="transmembrane region" description="Helical" evidence="2">
    <location>
        <begin position="287"/>
        <end position="315"/>
    </location>
</feature>
<dbReference type="Pfam" id="PF11067">
    <property type="entry name" value="DUF2868"/>
    <property type="match status" value="1"/>
</dbReference>
<organism evidence="3 4">
    <name type="scientific">Metapseudomonas boanensis</name>
    <dbReference type="NCBI Taxonomy" id="2822138"/>
    <lineage>
        <taxon>Bacteria</taxon>
        <taxon>Pseudomonadati</taxon>
        <taxon>Pseudomonadota</taxon>
        <taxon>Gammaproteobacteria</taxon>
        <taxon>Pseudomonadales</taxon>
        <taxon>Pseudomonadaceae</taxon>
        <taxon>Metapseudomonas</taxon>
    </lineage>
</organism>
<comment type="caution">
    <text evidence="3">The sequence shown here is derived from an EMBL/GenBank/DDBJ whole genome shotgun (WGS) entry which is preliminary data.</text>
</comment>
<proteinExistence type="predicted"/>
<protein>
    <submittedName>
        <fullName evidence="3">DUF2868 domain-containing protein</fullName>
    </submittedName>
</protein>
<dbReference type="Proteomes" id="UP001519667">
    <property type="component" value="Unassembled WGS sequence"/>
</dbReference>
<feature type="transmembrane region" description="Helical" evidence="2">
    <location>
        <begin position="203"/>
        <end position="227"/>
    </location>
</feature>
<keyword evidence="2" id="KW-0812">Transmembrane</keyword>
<reference evidence="3 4" key="1">
    <citation type="submission" date="2021-04" db="EMBL/GenBank/DDBJ databases">
        <title>Pseudomonas boanensis sp. nov., a bacterium isolated from river water used for household purposes in Boane District, Mozambique.</title>
        <authorList>
            <person name="Nicklasson M."/>
            <person name="Martin-Rodriguez A.J."/>
            <person name="Thorell K."/>
            <person name="Neves L."/>
            <person name="Mussagy A."/>
            <person name="Rydberg H.A."/>
            <person name="Hernroth B."/>
            <person name="Svensson-Stadler L."/>
            <person name="Sjoling A."/>
        </authorList>
    </citation>
    <scope>NUCLEOTIDE SEQUENCE [LARGE SCALE GENOMIC DNA]</scope>
    <source>
        <strain evidence="3 4">DB1</strain>
    </source>
</reference>
<evidence type="ECO:0000313" key="3">
    <source>
        <dbReference type="EMBL" id="MBT8767830.1"/>
    </source>
</evidence>
<keyword evidence="4" id="KW-1185">Reference proteome</keyword>
<feature type="transmembrane region" description="Helical" evidence="2">
    <location>
        <begin position="106"/>
        <end position="128"/>
    </location>
</feature>
<gene>
    <name evidence="3" type="ORF">J7302_17090</name>
</gene>
<name>A0ABS5XJF9_9GAMM</name>
<dbReference type="EMBL" id="JAGTIS010000009">
    <property type="protein sequence ID" value="MBT8767830.1"/>
    <property type="molecule type" value="Genomic_DNA"/>
</dbReference>
<feature type="region of interest" description="Disordered" evidence="1">
    <location>
        <begin position="1"/>
        <end position="35"/>
    </location>
</feature>
<evidence type="ECO:0000256" key="1">
    <source>
        <dbReference type="SAM" id="MobiDB-lite"/>
    </source>
</evidence>
<keyword evidence="2" id="KW-1133">Transmembrane helix</keyword>